<evidence type="ECO:0000256" key="2">
    <source>
        <dbReference type="RuleBase" id="RU003457"/>
    </source>
</evidence>
<dbReference type="InterPro" id="IPR012093">
    <property type="entry name" value="Pirin"/>
</dbReference>
<dbReference type="RefSeq" id="WP_184708459.1">
    <property type="nucleotide sequence ID" value="NZ_JACHKZ010000012.1"/>
</dbReference>
<proteinExistence type="inferred from homology"/>
<feature type="region of interest" description="Disordered" evidence="3">
    <location>
        <begin position="187"/>
        <end position="211"/>
    </location>
</feature>
<evidence type="ECO:0000313" key="6">
    <source>
        <dbReference type="EMBL" id="MBB6578157.1"/>
    </source>
</evidence>
<dbReference type="EMBL" id="JACHKZ010000012">
    <property type="protein sequence ID" value="MBB6578157.1"/>
    <property type="molecule type" value="Genomic_DNA"/>
</dbReference>
<accession>A0ABR6RG76</accession>
<dbReference type="InterPro" id="IPR003829">
    <property type="entry name" value="Pirin_N_dom"/>
</dbReference>
<dbReference type="InterPro" id="IPR014710">
    <property type="entry name" value="RmlC-like_jellyroll"/>
</dbReference>
<name>A0ABR6RG76_9BURK</name>
<organism evidence="6 7">
    <name type="scientific">Comamonas odontotermitis</name>
    <dbReference type="NCBI Taxonomy" id="379895"/>
    <lineage>
        <taxon>Bacteria</taxon>
        <taxon>Pseudomonadati</taxon>
        <taxon>Pseudomonadota</taxon>
        <taxon>Betaproteobacteria</taxon>
        <taxon>Burkholderiales</taxon>
        <taxon>Comamonadaceae</taxon>
        <taxon>Comamonas</taxon>
    </lineage>
</organism>
<feature type="region of interest" description="Disordered" evidence="3">
    <location>
        <begin position="331"/>
        <end position="355"/>
    </location>
</feature>
<dbReference type="Pfam" id="PF05726">
    <property type="entry name" value="Pirin_C"/>
    <property type="match status" value="1"/>
</dbReference>
<dbReference type="Gene3D" id="2.60.120.10">
    <property type="entry name" value="Jelly Rolls"/>
    <property type="match status" value="2"/>
</dbReference>
<comment type="similarity">
    <text evidence="1 2">Belongs to the pirin family.</text>
</comment>
<sequence>MQDNQPTIILSAQALDQRLPGIDPFIFGMYHQDRYPAGNGQLGPQQELLQGREIGMDFSGKDGFSMYHGEQVPGFPAHPHRGFETVTIVRKGLVDHADSLGATARYGEGDVQWLTTGSGVQHGEMFPLVHEDRDNTLDLFQIWLNLPAKNKMAPPDFTMFWAHDIPHVRQSDAQGRQSEVEVIAGDYTPVHAGGGGSPKPTRALTPPTHSWASEPDADVAIWIIRLEPGATLVLPAASRHARRALYLTTGSTLTVDGQRFHQPVMVEVQPDHPAPLRNDGNEAIEVLMLQGKPIGEPVASHGPIVMNTQQEVVQAVHDFQRTQFGGWPWPSHAHTHGTRGRFAQHPDGRVETPQV</sequence>
<keyword evidence="7" id="KW-1185">Reference proteome</keyword>
<feature type="domain" description="Pirin C-terminal" evidence="5">
    <location>
        <begin position="223"/>
        <end position="325"/>
    </location>
</feature>
<dbReference type="PANTHER" id="PTHR13903">
    <property type="entry name" value="PIRIN-RELATED"/>
    <property type="match status" value="1"/>
</dbReference>
<dbReference type="SUPFAM" id="SSF51182">
    <property type="entry name" value="RmlC-like cupins"/>
    <property type="match status" value="1"/>
</dbReference>
<evidence type="ECO:0000313" key="7">
    <source>
        <dbReference type="Proteomes" id="UP000562492"/>
    </source>
</evidence>
<protein>
    <submittedName>
        <fullName evidence="6">Redox-sensitive bicupin YhaK (Pirin superfamily)</fullName>
    </submittedName>
</protein>
<dbReference type="PANTHER" id="PTHR13903:SF8">
    <property type="entry name" value="PIRIN"/>
    <property type="match status" value="1"/>
</dbReference>
<feature type="domain" description="Pirin N-terminal" evidence="4">
    <location>
        <begin position="64"/>
        <end position="144"/>
    </location>
</feature>
<dbReference type="Pfam" id="PF02678">
    <property type="entry name" value="Pirin"/>
    <property type="match status" value="1"/>
</dbReference>
<evidence type="ECO:0000256" key="3">
    <source>
        <dbReference type="SAM" id="MobiDB-lite"/>
    </source>
</evidence>
<dbReference type="InterPro" id="IPR008778">
    <property type="entry name" value="Pirin_C_dom"/>
</dbReference>
<comment type="caution">
    <text evidence="6">The sequence shown here is derived from an EMBL/GenBank/DDBJ whole genome shotgun (WGS) entry which is preliminary data.</text>
</comment>
<evidence type="ECO:0000259" key="5">
    <source>
        <dbReference type="Pfam" id="PF05726"/>
    </source>
</evidence>
<gene>
    <name evidence="6" type="ORF">HNP33_002237</name>
</gene>
<reference evidence="6 7" key="1">
    <citation type="submission" date="2020-08" db="EMBL/GenBank/DDBJ databases">
        <title>Functional genomics of gut bacteria from endangered species of beetles.</title>
        <authorList>
            <person name="Carlos-Shanley C."/>
        </authorList>
    </citation>
    <scope>NUCLEOTIDE SEQUENCE [LARGE SCALE GENOMIC DNA]</scope>
    <source>
        <strain evidence="6 7">S00124</strain>
    </source>
</reference>
<feature type="compositionally biased region" description="Basic and acidic residues" evidence="3">
    <location>
        <begin position="344"/>
        <end position="355"/>
    </location>
</feature>
<dbReference type="Proteomes" id="UP000562492">
    <property type="component" value="Unassembled WGS sequence"/>
</dbReference>
<evidence type="ECO:0000256" key="1">
    <source>
        <dbReference type="ARBA" id="ARBA00008416"/>
    </source>
</evidence>
<evidence type="ECO:0000259" key="4">
    <source>
        <dbReference type="Pfam" id="PF02678"/>
    </source>
</evidence>
<dbReference type="InterPro" id="IPR011051">
    <property type="entry name" value="RmlC_Cupin_sf"/>
</dbReference>